<dbReference type="HAMAP" id="MF_01057">
    <property type="entry name" value="tRNA_methyltr_TrmB"/>
    <property type="match status" value="1"/>
</dbReference>
<evidence type="ECO:0000313" key="8">
    <source>
        <dbReference type="EMBL" id="BAT58043.1"/>
    </source>
</evidence>
<keyword evidence="9" id="KW-1185">Reference proteome</keyword>
<keyword evidence="4 7" id="KW-0808">Transferase</keyword>
<feature type="binding site" evidence="7">
    <location>
        <begin position="214"/>
        <end position="217"/>
    </location>
    <ligand>
        <name>substrate</name>
    </ligand>
</feature>
<evidence type="ECO:0000256" key="4">
    <source>
        <dbReference type="ARBA" id="ARBA00022679"/>
    </source>
</evidence>
<dbReference type="CDD" id="cd02440">
    <property type="entry name" value="AdoMet_MTases"/>
    <property type="match status" value="1"/>
</dbReference>
<dbReference type="Gene3D" id="3.40.50.150">
    <property type="entry name" value="Vaccinia Virus protein VP39"/>
    <property type="match status" value="1"/>
</dbReference>
<accession>A0A0S3PQ20</accession>
<dbReference type="PROSITE" id="PS51625">
    <property type="entry name" value="SAM_MT_TRMB"/>
    <property type="match status" value="1"/>
</dbReference>
<dbReference type="EMBL" id="AP014946">
    <property type="protein sequence ID" value="BAT58043.1"/>
    <property type="molecule type" value="Genomic_DNA"/>
</dbReference>
<feature type="binding site" evidence="7">
    <location>
        <position position="118"/>
    </location>
    <ligand>
        <name>S-adenosyl-L-methionine</name>
        <dbReference type="ChEBI" id="CHEBI:59789"/>
    </ligand>
</feature>
<dbReference type="NCBIfam" id="TIGR00091">
    <property type="entry name" value="tRNA (guanosine(46)-N7)-methyltransferase TrmB"/>
    <property type="match status" value="1"/>
</dbReference>
<comment type="similarity">
    <text evidence="7">Belongs to the class I-like SAM-binding methyltransferase superfamily. TrmB family.</text>
</comment>
<comment type="pathway">
    <text evidence="7">tRNA modification; N(7)-methylguanine-tRNA biosynthesis.</text>
</comment>
<dbReference type="SUPFAM" id="SSF53335">
    <property type="entry name" value="S-adenosyl-L-methionine-dependent methyltransferases"/>
    <property type="match status" value="1"/>
</dbReference>
<dbReference type="Pfam" id="PF02390">
    <property type="entry name" value="Methyltransf_4"/>
    <property type="match status" value="1"/>
</dbReference>
<keyword evidence="6 7" id="KW-0819">tRNA processing</keyword>
<dbReference type="AlphaFoldDB" id="A0A0S3PQ20"/>
<evidence type="ECO:0000256" key="2">
    <source>
        <dbReference type="ARBA" id="ARBA00003015"/>
    </source>
</evidence>
<comment type="catalytic activity">
    <reaction evidence="1 7">
        <text>guanosine(46) in tRNA + S-adenosyl-L-methionine = N(7)-methylguanosine(46) in tRNA + S-adenosyl-L-homocysteine</text>
        <dbReference type="Rhea" id="RHEA:42708"/>
        <dbReference type="Rhea" id="RHEA-COMP:10188"/>
        <dbReference type="Rhea" id="RHEA-COMP:10189"/>
        <dbReference type="ChEBI" id="CHEBI:57856"/>
        <dbReference type="ChEBI" id="CHEBI:59789"/>
        <dbReference type="ChEBI" id="CHEBI:74269"/>
        <dbReference type="ChEBI" id="CHEBI:74480"/>
        <dbReference type="EC" id="2.1.1.33"/>
    </reaction>
</comment>
<sequence>MTEKNEKPREIYRGAFFGRRVGKALRSHHTSLLETLLPRVAVDLAAAAPSDLASLFAKPVREVGLEIGFGGAEHLLAQAAQNPDVGYIGAEGFINGVAKALSGIETTQTQNIRLYHGDATTLLPWLPAASLRRVDLLYPDPWPKKRHHKRRFVNAKHLGEIARVLAPGGVFHFASDIDDYVAWTLERVAQQPAFSWTAEKADDWRLPWPGYVQTRYEAKAHREGRKSCYLRFRRS</sequence>
<dbReference type="KEGG" id="vgo:GJW-30_1_00556"/>
<evidence type="ECO:0000256" key="5">
    <source>
        <dbReference type="ARBA" id="ARBA00022691"/>
    </source>
</evidence>
<dbReference type="InterPro" id="IPR003358">
    <property type="entry name" value="tRNA_(Gua-N-7)_MeTrfase_Trmb"/>
</dbReference>
<dbReference type="Proteomes" id="UP000236884">
    <property type="component" value="Chromosome"/>
</dbReference>
<evidence type="ECO:0000313" key="9">
    <source>
        <dbReference type="Proteomes" id="UP000236884"/>
    </source>
</evidence>
<dbReference type="GO" id="GO:0043527">
    <property type="term" value="C:tRNA methyltransferase complex"/>
    <property type="evidence" value="ECO:0007669"/>
    <property type="project" value="TreeGrafter"/>
</dbReference>
<feature type="binding site" evidence="7">
    <location>
        <position position="144"/>
    </location>
    <ligand>
        <name>substrate</name>
    </ligand>
</feature>
<feature type="binding site" evidence="7">
    <location>
        <position position="91"/>
    </location>
    <ligand>
        <name>S-adenosyl-L-methionine</name>
        <dbReference type="ChEBI" id="CHEBI:59789"/>
    </ligand>
</feature>
<dbReference type="UniPathway" id="UPA00989"/>
<dbReference type="InterPro" id="IPR029063">
    <property type="entry name" value="SAM-dependent_MTases_sf"/>
</dbReference>
<evidence type="ECO:0000256" key="1">
    <source>
        <dbReference type="ARBA" id="ARBA00000142"/>
    </source>
</evidence>
<dbReference type="PANTHER" id="PTHR23417:SF14">
    <property type="entry name" value="PENTACOTRIPEPTIDE-REPEAT REGION OF PRORP DOMAIN-CONTAINING PROTEIN"/>
    <property type="match status" value="1"/>
</dbReference>
<keyword evidence="5 7" id="KW-0949">S-adenosyl-L-methionine</keyword>
<comment type="caution">
    <text evidence="7">Lacks conserved residue(s) required for the propagation of feature annotation.</text>
</comment>
<gene>
    <name evidence="7 8" type="primary">trmB</name>
    <name evidence="8" type="ORF">GJW-30_1_00556</name>
</gene>
<dbReference type="InterPro" id="IPR055361">
    <property type="entry name" value="tRNA_methyltr_TrmB_bact"/>
</dbReference>
<reference evidence="8 9" key="1">
    <citation type="submission" date="2015-08" db="EMBL/GenBank/DDBJ databases">
        <title>Investigation of the bacterial diversity of lava forest soil.</title>
        <authorList>
            <person name="Lee J.S."/>
        </authorList>
    </citation>
    <scope>NUCLEOTIDE SEQUENCE [LARGE SCALE GENOMIC DNA]</scope>
    <source>
        <strain evidence="8 9">GJW-30</strain>
    </source>
</reference>
<proteinExistence type="inferred from homology"/>
<dbReference type="PANTHER" id="PTHR23417">
    <property type="entry name" value="3-DEOXY-D-MANNO-OCTULOSONIC-ACID TRANSFERASE/TRNA GUANINE-N 7 - -METHYLTRANSFERASE"/>
    <property type="match status" value="1"/>
</dbReference>
<feature type="binding site" evidence="7">
    <location>
        <position position="176"/>
    </location>
    <ligand>
        <name>substrate</name>
    </ligand>
</feature>
<protein>
    <recommendedName>
        <fullName evidence="7">tRNA (guanine-N(7)-)-methyltransferase</fullName>
        <ecNumber evidence="7">2.1.1.33</ecNumber>
    </recommendedName>
    <alternativeName>
        <fullName evidence="7">tRNA (guanine(46)-N(7))-methyltransferase</fullName>
    </alternativeName>
    <alternativeName>
        <fullName evidence="7">tRNA(m7G46)-methyltransferase</fullName>
    </alternativeName>
</protein>
<feature type="binding site" evidence="7">
    <location>
        <position position="66"/>
    </location>
    <ligand>
        <name>S-adenosyl-L-methionine</name>
        <dbReference type="ChEBI" id="CHEBI:59789"/>
    </ligand>
</feature>
<keyword evidence="3 7" id="KW-0489">Methyltransferase</keyword>
<name>A0A0S3PQ20_9BRAD</name>
<dbReference type="RefSeq" id="WP_096351366.1">
    <property type="nucleotide sequence ID" value="NZ_AP014946.1"/>
</dbReference>
<evidence type="ECO:0000256" key="7">
    <source>
        <dbReference type="HAMAP-Rule" id="MF_01057"/>
    </source>
</evidence>
<dbReference type="EC" id="2.1.1.33" evidence="7"/>
<evidence type="ECO:0000256" key="6">
    <source>
        <dbReference type="ARBA" id="ARBA00022694"/>
    </source>
</evidence>
<dbReference type="GO" id="GO:0008176">
    <property type="term" value="F:tRNA (guanine(46)-N7)-methyltransferase activity"/>
    <property type="evidence" value="ECO:0007669"/>
    <property type="project" value="UniProtKB-UniRule"/>
</dbReference>
<organism evidence="8 9">
    <name type="scientific">Variibacter gotjawalensis</name>
    <dbReference type="NCBI Taxonomy" id="1333996"/>
    <lineage>
        <taxon>Bacteria</taxon>
        <taxon>Pseudomonadati</taxon>
        <taxon>Pseudomonadota</taxon>
        <taxon>Alphaproteobacteria</taxon>
        <taxon>Hyphomicrobiales</taxon>
        <taxon>Nitrobacteraceae</taxon>
        <taxon>Variibacter</taxon>
    </lineage>
</organism>
<comment type="function">
    <text evidence="2 7">Catalyzes the formation of N(7)-methylguanine at position 46 (m7G46) in tRNA.</text>
</comment>
<dbReference type="OrthoDB" id="9802090at2"/>
<evidence type="ECO:0000256" key="3">
    <source>
        <dbReference type="ARBA" id="ARBA00022603"/>
    </source>
</evidence>
<feature type="binding site" evidence="7">
    <location>
        <position position="140"/>
    </location>
    <ligand>
        <name>S-adenosyl-L-methionine</name>
        <dbReference type="ChEBI" id="CHEBI:59789"/>
    </ligand>
</feature>